<comment type="caution">
    <text evidence="1">The sequence shown here is derived from an EMBL/GenBank/DDBJ whole genome shotgun (WGS) entry which is preliminary data.</text>
</comment>
<reference evidence="1 2" key="1">
    <citation type="submission" date="2019-03" db="EMBL/GenBank/DDBJ databases">
        <title>Single cell metagenomics reveals metabolic interactions within the superorganism composed of flagellate Streblomastix strix and complex community of Bacteroidetes bacteria on its surface.</title>
        <authorList>
            <person name="Treitli S.C."/>
            <person name="Kolisko M."/>
            <person name="Husnik F."/>
            <person name="Keeling P."/>
            <person name="Hampl V."/>
        </authorList>
    </citation>
    <scope>NUCLEOTIDE SEQUENCE [LARGE SCALE GENOMIC DNA]</scope>
    <source>
        <strain evidence="1">ST1C</strain>
    </source>
</reference>
<feature type="non-terminal residue" evidence="1">
    <location>
        <position position="112"/>
    </location>
</feature>
<dbReference type="Proteomes" id="UP000324800">
    <property type="component" value="Unassembled WGS sequence"/>
</dbReference>
<accession>A0A5J4SE42</accession>
<gene>
    <name evidence="1" type="ORF">EZS28_052293</name>
</gene>
<dbReference type="AlphaFoldDB" id="A0A5J4SE42"/>
<evidence type="ECO:0000313" key="1">
    <source>
        <dbReference type="EMBL" id="KAA6343685.1"/>
    </source>
</evidence>
<dbReference type="EMBL" id="SNRW01040477">
    <property type="protein sequence ID" value="KAA6343685.1"/>
    <property type="molecule type" value="Genomic_DNA"/>
</dbReference>
<proteinExistence type="predicted"/>
<protein>
    <submittedName>
        <fullName evidence="1">Uncharacterized protein</fullName>
    </submittedName>
</protein>
<evidence type="ECO:0000313" key="2">
    <source>
        <dbReference type="Proteomes" id="UP000324800"/>
    </source>
</evidence>
<sequence>MGILNRTKKEIHIYEIIVRTLNEESLQHQPNIGIEGKTIRYMEKWKLVKGVEFIQMEFFLLIKSEDSVKRLQEKLRINLFSGSREEEIAYTEKLEEQLRENIIELIHLYQAK</sequence>
<name>A0A5J4SE42_9EUKA</name>
<organism evidence="1 2">
    <name type="scientific">Streblomastix strix</name>
    <dbReference type="NCBI Taxonomy" id="222440"/>
    <lineage>
        <taxon>Eukaryota</taxon>
        <taxon>Metamonada</taxon>
        <taxon>Preaxostyla</taxon>
        <taxon>Oxymonadida</taxon>
        <taxon>Streblomastigidae</taxon>
        <taxon>Streblomastix</taxon>
    </lineage>
</organism>